<dbReference type="GO" id="GO:0016755">
    <property type="term" value="F:aminoacyltransferase activity"/>
    <property type="evidence" value="ECO:0007669"/>
    <property type="project" value="InterPro"/>
</dbReference>
<comment type="similarity">
    <text evidence="1">Belongs to the CDPS family.</text>
</comment>
<dbReference type="InterPro" id="IPR030903">
    <property type="entry name" value="CDPS"/>
</dbReference>
<dbReference type="RefSeq" id="WP_084134093.1">
    <property type="nucleotide sequence ID" value="NZ_CP022752.1"/>
</dbReference>
<evidence type="ECO:0000256" key="2">
    <source>
        <dbReference type="ARBA" id="ARBA00022679"/>
    </source>
</evidence>
<evidence type="ECO:0000313" key="6">
    <source>
        <dbReference type="Proteomes" id="UP000215043"/>
    </source>
</evidence>
<dbReference type="EMBL" id="CP022752">
    <property type="protein sequence ID" value="ASU79037.1"/>
    <property type="molecule type" value="Genomic_DNA"/>
</dbReference>
<evidence type="ECO:0000313" key="5">
    <source>
        <dbReference type="EMBL" id="ASU79037.1"/>
    </source>
</evidence>
<dbReference type="Proteomes" id="UP000215043">
    <property type="component" value="Chromosome"/>
</dbReference>
<proteinExistence type="inferred from homology"/>
<organism evidence="5 6">
    <name type="scientific">Actinopolyspora erythraea</name>
    <dbReference type="NCBI Taxonomy" id="414996"/>
    <lineage>
        <taxon>Bacteria</taxon>
        <taxon>Bacillati</taxon>
        <taxon>Actinomycetota</taxon>
        <taxon>Actinomycetes</taxon>
        <taxon>Actinopolysporales</taxon>
        <taxon>Actinopolysporaceae</taxon>
        <taxon>Actinopolyspora</taxon>
    </lineage>
</organism>
<evidence type="ECO:0000256" key="3">
    <source>
        <dbReference type="ARBA" id="ARBA00030771"/>
    </source>
</evidence>
<evidence type="ECO:0000256" key="1">
    <source>
        <dbReference type="ARBA" id="ARBA00006034"/>
    </source>
</evidence>
<sequence length="185" mass="20796">MFRIQGSSTRTTRSGRTVRAAARKARGEINAVRNRILRAWDNLGGPRRSDALCMLSMLFENRTYVEKLAECESIVKGGDDLWEACVAVSRNILMGRGVEEVSNAERERRAMRYIIEEIPLVLDSARIFEAPSSMCFYHHRKPLAEMIFSEGSALRASSRQGYALVRPVGSFADDTVSEVPVHDDQ</sequence>
<dbReference type="NCBIfam" id="TIGR04539">
    <property type="entry name" value="tRNA_cyclodipep"/>
    <property type="match status" value="1"/>
</dbReference>
<dbReference type="OrthoDB" id="2895472at2"/>
<dbReference type="InterPro" id="IPR038622">
    <property type="entry name" value="CDPS_sf"/>
</dbReference>
<feature type="region of interest" description="Disordered" evidence="4">
    <location>
        <begin position="1"/>
        <end position="20"/>
    </location>
</feature>
<gene>
    <name evidence="5" type="ORF">CDG81_12915</name>
</gene>
<keyword evidence="2" id="KW-0808">Transferase</keyword>
<dbReference type="Gene3D" id="3.40.50.11710">
    <property type="entry name" value="Cyclodipeptide synthase"/>
    <property type="match status" value="1"/>
</dbReference>
<dbReference type="AlphaFoldDB" id="A0A223RT78"/>
<protein>
    <recommendedName>
        <fullName evidence="3">Cyclodipeptide synthase</fullName>
    </recommendedName>
</protein>
<dbReference type="Pfam" id="PF16715">
    <property type="entry name" value="CDPS"/>
    <property type="match status" value="1"/>
</dbReference>
<name>A0A223RT78_9ACTN</name>
<reference evidence="5 6" key="1">
    <citation type="submission" date="2017-08" db="EMBL/GenBank/DDBJ databases">
        <title>The complete genome sequence of moderately halophilic actinomycete Actinopolyspora erythraea YIM 90600, the producer of novel erythromycin, novel actinopolysporins A-C and tubercidin.</title>
        <authorList>
            <person name="Yin M."/>
            <person name="Tang S."/>
        </authorList>
    </citation>
    <scope>NUCLEOTIDE SEQUENCE [LARGE SCALE GENOMIC DNA]</scope>
    <source>
        <strain evidence="5 6">YIM 90600</strain>
    </source>
</reference>
<evidence type="ECO:0000256" key="4">
    <source>
        <dbReference type="SAM" id="MobiDB-lite"/>
    </source>
</evidence>
<dbReference type="KEGG" id="aey:CDG81_12915"/>
<accession>A0A223RT78</accession>